<accession>A0A2A3JW43</accession>
<dbReference type="PANTHER" id="PTHR39084">
    <property type="entry name" value="MEMBRANE PROTEIN-RELATED"/>
    <property type="match status" value="1"/>
</dbReference>
<evidence type="ECO:0000256" key="1">
    <source>
        <dbReference type="SAM" id="Phobius"/>
    </source>
</evidence>
<keyword evidence="1" id="KW-0812">Transmembrane</keyword>
<evidence type="ECO:0000313" key="3">
    <source>
        <dbReference type="EMBL" id="PBD19426.1"/>
    </source>
</evidence>
<sequence length="91" mass="9226">MTDMELLQRLGLALAIGLLVGLERGWHGRAEREGARVAGVRTFALVGLLGGVTGGLAPVSGAVLPGAALLAVSGLLAVSYWFTCAPRAMPG</sequence>
<dbReference type="PANTHER" id="PTHR39084:SF1">
    <property type="entry name" value="DUF4010 DOMAIN-CONTAINING PROTEIN"/>
    <property type="match status" value="1"/>
</dbReference>
<reference evidence="3" key="1">
    <citation type="submission" date="2017-09" db="EMBL/GenBank/DDBJ databases">
        <title>Yangia sp. SAOS 153D whole genome sequencing.</title>
        <authorList>
            <person name="Verma A."/>
            <person name="Krishnamurthi S."/>
        </authorList>
    </citation>
    <scope>NUCLEOTIDE SEQUENCE [LARGE SCALE GENOMIC DNA]</scope>
    <source>
        <strain evidence="3">SAOS 153D</strain>
    </source>
</reference>
<dbReference type="AlphaFoldDB" id="A0A2A3JW43"/>
<keyword evidence="1" id="KW-0472">Membrane</keyword>
<evidence type="ECO:0000259" key="2">
    <source>
        <dbReference type="Pfam" id="PF02308"/>
    </source>
</evidence>
<keyword evidence="1" id="KW-1133">Transmembrane helix</keyword>
<gene>
    <name evidence="3" type="ORF">CLG85_09385</name>
</gene>
<organism evidence="3">
    <name type="scientific">Alloyangia mangrovi</name>
    <dbReference type="NCBI Taxonomy" id="1779329"/>
    <lineage>
        <taxon>Bacteria</taxon>
        <taxon>Pseudomonadati</taxon>
        <taxon>Pseudomonadota</taxon>
        <taxon>Alphaproteobacteria</taxon>
        <taxon>Rhodobacterales</taxon>
        <taxon>Roseobacteraceae</taxon>
        <taxon>Alloyangia</taxon>
    </lineage>
</organism>
<proteinExistence type="predicted"/>
<dbReference type="EMBL" id="NTHN01000136">
    <property type="protein sequence ID" value="PBD19426.1"/>
    <property type="molecule type" value="Genomic_DNA"/>
</dbReference>
<feature type="transmembrane region" description="Helical" evidence="1">
    <location>
        <begin position="38"/>
        <end position="57"/>
    </location>
</feature>
<protein>
    <recommendedName>
        <fullName evidence="2">MgtC/SapB/SrpB/YhiD N-terminal domain-containing protein</fullName>
    </recommendedName>
</protein>
<name>A0A2A3JW43_9RHOB</name>
<comment type="caution">
    <text evidence="3">The sequence shown here is derived from an EMBL/GenBank/DDBJ whole genome shotgun (WGS) entry which is preliminary data.</text>
</comment>
<feature type="domain" description="MgtC/SapB/SrpB/YhiD N-terminal" evidence="2">
    <location>
        <begin position="10"/>
        <end position="56"/>
    </location>
</feature>
<dbReference type="InterPro" id="IPR049177">
    <property type="entry name" value="MgtC_SapB_SrpB_YhiD_N"/>
</dbReference>
<feature type="transmembrane region" description="Helical" evidence="1">
    <location>
        <begin position="63"/>
        <end position="82"/>
    </location>
</feature>
<dbReference type="Pfam" id="PF02308">
    <property type="entry name" value="MgtC"/>
    <property type="match status" value="1"/>
</dbReference>